<dbReference type="InterPro" id="IPR051418">
    <property type="entry name" value="Spondin/Thrombospondin_T1"/>
</dbReference>
<dbReference type="OrthoDB" id="347314at2759"/>
<evidence type="ECO:0000259" key="2">
    <source>
        <dbReference type="PROSITE" id="PS51019"/>
    </source>
</evidence>
<evidence type="ECO:0000313" key="4">
    <source>
        <dbReference type="EMBL" id="VEN50654.1"/>
    </source>
</evidence>
<gene>
    <name evidence="4" type="ORF">CALMAC_LOCUS11335</name>
</gene>
<evidence type="ECO:0000313" key="5">
    <source>
        <dbReference type="Proteomes" id="UP000410492"/>
    </source>
</evidence>
<evidence type="ECO:0000259" key="3">
    <source>
        <dbReference type="PROSITE" id="PS51020"/>
    </source>
</evidence>
<dbReference type="Proteomes" id="UP000410492">
    <property type="component" value="Unassembled WGS sequence"/>
</dbReference>
<reference evidence="4 5" key="1">
    <citation type="submission" date="2019-01" db="EMBL/GenBank/DDBJ databases">
        <authorList>
            <person name="Sayadi A."/>
        </authorList>
    </citation>
    <scope>NUCLEOTIDE SEQUENCE [LARGE SCALE GENOMIC DNA]</scope>
</reference>
<evidence type="ECO:0000256" key="1">
    <source>
        <dbReference type="ARBA" id="ARBA00022737"/>
    </source>
</evidence>
<dbReference type="GO" id="GO:0007155">
    <property type="term" value="P:cell adhesion"/>
    <property type="evidence" value="ECO:0007669"/>
    <property type="project" value="TreeGrafter"/>
</dbReference>
<dbReference type="EMBL" id="CAACVG010008655">
    <property type="protein sequence ID" value="VEN50654.1"/>
    <property type="molecule type" value="Genomic_DNA"/>
</dbReference>
<dbReference type="PROSITE" id="PS51019">
    <property type="entry name" value="REELIN"/>
    <property type="match status" value="1"/>
</dbReference>
<dbReference type="Gene3D" id="2.60.40.4060">
    <property type="entry name" value="Reeler domain"/>
    <property type="match status" value="1"/>
</dbReference>
<evidence type="ECO:0008006" key="6">
    <source>
        <dbReference type="Google" id="ProtNLM"/>
    </source>
</evidence>
<dbReference type="PROSITE" id="PS51020">
    <property type="entry name" value="SPONDIN"/>
    <property type="match status" value="1"/>
</dbReference>
<accession>A0A653CRX0</accession>
<dbReference type="AlphaFoldDB" id="A0A653CRX0"/>
<proteinExistence type="predicted"/>
<organism evidence="4 5">
    <name type="scientific">Callosobruchus maculatus</name>
    <name type="common">Southern cowpea weevil</name>
    <name type="synonym">Pulse bruchid</name>
    <dbReference type="NCBI Taxonomy" id="64391"/>
    <lineage>
        <taxon>Eukaryota</taxon>
        <taxon>Metazoa</taxon>
        <taxon>Ecdysozoa</taxon>
        <taxon>Arthropoda</taxon>
        <taxon>Hexapoda</taxon>
        <taxon>Insecta</taxon>
        <taxon>Pterygota</taxon>
        <taxon>Neoptera</taxon>
        <taxon>Endopterygota</taxon>
        <taxon>Coleoptera</taxon>
        <taxon>Polyphaga</taxon>
        <taxon>Cucujiformia</taxon>
        <taxon>Chrysomeloidea</taxon>
        <taxon>Chrysomelidae</taxon>
        <taxon>Bruchinae</taxon>
        <taxon>Bruchini</taxon>
        <taxon>Callosobruchus</taxon>
    </lineage>
</organism>
<dbReference type="Gene3D" id="2.60.40.2130">
    <property type="entry name" value="F-spondin domain"/>
    <property type="match status" value="1"/>
</dbReference>
<dbReference type="InterPro" id="IPR009465">
    <property type="entry name" value="Spondin_N"/>
</dbReference>
<dbReference type="InterPro" id="IPR038678">
    <property type="entry name" value="Spondin_N_sf"/>
</dbReference>
<feature type="domain" description="Spondin" evidence="3">
    <location>
        <begin position="53"/>
        <end position="86"/>
    </location>
</feature>
<keyword evidence="5" id="KW-1185">Reference proteome</keyword>
<dbReference type="InterPro" id="IPR002861">
    <property type="entry name" value="Reeler_dom"/>
</dbReference>
<dbReference type="InterPro" id="IPR042307">
    <property type="entry name" value="Reeler_sf"/>
</dbReference>
<dbReference type="PANTHER" id="PTHR11311">
    <property type="entry name" value="SPONDIN"/>
    <property type="match status" value="1"/>
</dbReference>
<feature type="domain" description="Reelin" evidence="2">
    <location>
        <begin position="1"/>
        <end position="52"/>
    </location>
</feature>
<dbReference type="Pfam" id="PF06468">
    <property type="entry name" value="Spond_N"/>
    <property type="match status" value="1"/>
</dbReference>
<dbReference type="Pfam" id="PF02014">
    <property type="entry name" value="Reeler"/>
    <property type="match status" value="1"/>
</dbReference>
<feature type="non-terminal residue" evidence="4">
    <location>
        <position position="1"/>
    </location>
</feature>
<protein>
    <recommendedName>
        <fullName evidence="6">Spondin domain-containing protein</fullName>
    </recommendedName>
</protein>
<sequence length="86" mass="9759">FQVLWIAPQKGNGCIKFKATVVESVDIWFSEDGELTKSLCEESPDSEDTQPKILRQCCTCDEAKYELTFEGLWSRNTHPKDFPADG</sequence>
<dbReference type="GO" id="GO:0031012">
    <property type="term" value="C:extracellular matrix"/>
    <property type="evidence" value="ECO:0007669"/>
    <property type="project" value="TreeGrafter"/>
</dbReference>
<name>A0A653CRX0_CALMS</name>
<keyword evidence="1" id="KW-0677">Repeat</keyword>
<dbReference type="PANTHER" id="PTHR11311:SF16">
    <property type="entry name" value="SPONDIN-1"/>
    <property type="match status" value="1"/>
</dbReference>